<evidence type="ECO:0000313" key="3">
    <source>
        <dbReference type="Proteomes" id="UP000051790"/>
    </source>
</evidence>
<dbReference type="CDD" id="cd05269">
    <property type="entry name" value="TMR_SDR_a"/>
    <property type="match status" value="1"/>
</dbReference>
<dbReference type="Gene3D" id="3.90.25.10">
    <property type="entry name" value="UDP-galactose 4-epimerase, domain 1"/>
    <property type="match status" value="1"/>
</dbReference>
<dbReference type="EMBL" id="AZEU01000040">
    <property type="protein sequence ID" value="KRL52339.1"/>
    <property type="molecule type" value="Genomic_DNA"/>
</dbReference>
<proteinExistence type="predicted"/>
<feature type="domain" description="NAD(P)-binding" evidence="1">
    <location>
        <begin position="8"/>
        <end position="162"/>
    </location>
</feature>
<name>A0A0R1RFH4_9LACO</name>
<sequence>MTTYAVTGATGHFGQAAIKALHQFLQPGDALIALARNLEKAKKLVPNDVPVRLGDYDDVTSLTQSLAGIDKLLFVSSQPGQAVSRADQHQNVVNAAKAAGVKFIAYTSFPKAPTNPASLAADHKATEAMIEASGIAHSFLRNNWYLENESSTLKAGANGKGFVYAAGDGKAGWALEREYAEAAARVMTLSAPKAIYEFAGTPRTYADLAAGIAGEFHVKPVTDAEYLAGLKQAGLPQPVAELITSFQTLIREGGLQPTSDDLTQVLGHPLTPLADAIKEVLA</sequence>
<comment type="caution">
    <text evidence="2">The sequence shown here is derived from an EMBL/GenBank/DDBJ whole genome shotgun (WGS) entry which is preliminary data.</text>
</comment>
<dbReference type="Pfam" id="PF13460">
    <property type="entry name" value="NAD_binding_10"/>
    <property type="match status" value="1"/>
</dbReference>
<dbReference type="PANTHER" id="PTHR47129">
    <property type="entry name" value="QUINONE OXIDOREDUCTASE 2"/>
    <property type="match status" value="1"/>
</dbReference>
<organism evidence="2 3">
    <name type="scientific">Lacticaseibacillus manihotivorans DSM 13343 = JCM 12514</name>
    <dbReference type="NCBI Taxonomy" id="1423769"/>
    <lineage>
        <taxon>Bacteria</taxon>
        <taxon>Bacillati</taxon>
        <taxon>Bacillota</taxon>
        <taxon>Bacilli</taxon>
        <taxon>Lactobacillales</taxon>
        <taxon>Lactobacillaceae</taxon>
        <taxon>Lacticaseibacillus</taxon>
    </lineage>
</organism>
<dbReference type="InterPro" id="IPR016040">
    <property type="entry name" value="NAD(P)-bd_dom"/>
</dbReference>
<dbReference type="RefSeq" id="WP_054717892.1">
    <property type="nucleotide sequence ID" value="NZ_AZEU01000040.1"/>
</dbReference>
<accession>A0A0R1RFH4</accession>
<dbReference type="AlphaFoldDB" id="A0A0R1RFH4"/>
<gene>
    <name evidence="2" type="ORF">FD01_GL002448</name>
</gene>
<keyword evidence="3" id="KW-1185">Reference proteome</keyword>
<evidence type="ECO:0000313" key="2">
    <source>
        <dbReference type="EMBL" id="KRL52339.1"/>
    </source>
</evidence>
<dbReference type="OrthoDB" id="152510at2"/>
<dbReference type="Proteomes" id="UP000051790">
    <property type="component" value="Unassembled WGS sequence"/>
</dbReference>
<dbReference type="InterPro" id="IPR036291">
    <property type="entry name" value="NAD(P)-bd_dom_sf"/>
</dbReference>
<dbReference type="SUPFAM" id="SSF51735">
    <property type="entry name" value="NAD(P)-binding Rossmann-fold domains"/>
    <property type="match status" value="1"/>
</dbReference>
<evidence type="ECO:0000259" key="1">
    <source>
        <dbReference type="Pfam" id="PF13460"/>
    </source>
</evidence>
<dbReference type="PATRIC" id="fig|1423769.4.peg.2642"/>
<dbReference type="PANTHER" id="PTHR47129:SF1">
    <property type="entry name" value="NMRA-LIKE DOMAIN-CONTAINING PROTEIN"/>
    <property type="match status" value="1"/>
</dbReference>
<reference evidence="2 3" key="1">
    <citation type="journal article" date="2015" name="Genome Announc.">
        <title>Expanding the biotechnology potential of lactobacilli through comparative genomics of 213 strains and associated genera.</title>
        <authorList>
            <person name="Sun Z."/>
            <person name="Harris H.M."/>
            <person name="McCann A."/>
            <person name="Guo C."/>
            <person name="Argimon S."/>
            <person name="Zhang W."/>
            <person name="Yang X."/>
            <person name="Jeffery I.B."/>
            <person name="Cooney J.C."/>
            <person name="Kagawa T.F."/>
            <person name="Liu W."/>
            <person name="Song Y."/>
            <person name="Salvetti E."/>
            <person name="Wrobel A."/>
            <person name="Rasinkangas P."/>
            <person name="Parkhill J."/>
            <person name="Rea M.C."/>
            <person name="O'Sullivan O."/>
            <person name="Ritari J."/>
            <person name="Douillard F.P."/>
            <person name="Paul Ross R."/>
            <person name="Yang R."/>
            <person name="Briner A.E."/>
            <person name="Felis G.E."/>
            <person name="de Vos W.M."/>
            <person name="Barrangou R."/>
            <person name="Klaenhammer T.R."/>
            <person name="Caufield P.W."/>
            <person name="Cui Y."/>
            <person name="Zhang H."/>
            <person name="O'Toole P.W."/>
        </authorList>
    </citation>
    <scope>NUCLEOTIDE SEQUENCE [LARGE SCALE GENOMIC DNA]</scope>
    <source>
        <strain evidence="2 3">DSM 13343</strain>
    </source>
</reference>
<dbReference type="Gene3D" id="3.40.50.720">
    <property type="entry name" value="NAD(P)-binding Rossmann-like Domain"/>
    <property type="match status" value="1"/>
</dbReference>
<dbReference type="InterPro" id="IPR052718">
    <property type="entry name" value="NmrA-type_oxidoreductase"/>
</dbReference>
<protein>
    <recommendedName>
        <fullName evidence="1">NAD(P)-binding domain-containing protein</fullName>
    </recommendedName>
</protein>